<reference evidence="2 3" key="1">
    <citation type="journal article" date="2023" name="Plants (Basel)">
        <title>Bridging the Gap: Combining Genomics and Transcriptomics Approaches to Understand Stylosanthes scabra, an Orphan Legume from the Brazilian Caatinga.</title>
        <authorList>
            <person name="Ferreira-Neto J.R.C."/>
            <person name="da Silva M.D."/>
            <person name="Binneck E."/>
            <person name="de Melo N.F."/>
            <person name="da Silva R.H."/>
            <person name="de Melo A.L.T.M."/>
            <person name="Pandolfi V."/>
            <person name="Bustamante F.O."/>
            <person name="Brasileiro-Vidal A.C."/>
            <person name="Benko-Iseppon A.M."/>
        </authorList>
    </citation>
    <scope>NUCLEOTIDE SEQUENCE [LARGE SCALE GENOMIC DNA]</scope>
    <source>
        <tissue evidence="2">Leaves</tissue>
    </source>
</reference>
<feature type="non-terminal residue" evidence="2">
    <location>
        <position position="293"/>
    </location>
</feature>
<sequence length="293" mass="34107">MPRVKRPTKNSRGASSSMEPPPQDHPLTQWFYNKEDFDLYLSDFAPRKVVPPRYLEPNFFDQHHYPNLLGILIAKNTYALESSELSAIWSLNYNGEKVESGHTSEDFRRNYSKENACTMFNVSIGTPKPTVGLLNVEHRLLHYFLTYVLVPRSGNHGLILDEDLEIMWRMVNGQQINWVHLIVTHMRRTKPGNSKGLPYAILWTAIFKYVGIDISQADKKRLGYNHCIDTHVLNHMKRNVHEDPQQEEEAQPQEPQDQPSEQPSMNDMMQVLLRIEQNQANMGNRLERIEKNQ</sequence>
<dbReference type="EMBL" id="JASCZI010095421">
    <property type="protein sequence ID" value="MED6154015.1"/>
    <property type="molecule type" value="Genomic_DNA"/>
</dbReference>
<feature type="region of interest" description="Disordered" evidence="1">
    <location>
        <begin position="242"/>
        <end position="269"/>
    </location>
</feature>
<comment type="caution">
    <text evidence="2">The sequence shown here is derived from an EMBL/GenBank/DDBJ whole genome shotgun (WGS) entry which is preliminary data.</text>
</comment>
<accession>A0ABU6U005</accession>
<proteinExistence type="predicted"/>
<feature type="compositionally biased region" description="Low complexity" evidence="1">
    <location>
        <begin position="252"/>
        <end position="264"/>
    </location>
</feature>
<evidence type="ECO:0000313" key="2">
    <source>
        <dbReference type="EMBL" id="MED6154015.1"/>
    </source>
</evidence>
<feature type="region of interest" description="Disordered" evidence="1">
    <location>
        <begin position="1"/>
        <end position="25"/>
    </location>
</feature>
<dbReference type="Proteomes" id="UP001341840">
    <property type="component" value="Unassembled WGS sequence"/>
</dbReference>
<gene>
    <name evidence="2" type="ORF">PIB30_107918</name>
</gene>
<organism evidence="2 3">
    <name type="scientific">Stylosanthes scabra</name>
    <dbReference type="NCBI Taxonomy" id="79078"/>
    <lineage>
        <taxon>Eukaryota</taxon>
        <taxon>Viridiplantae</taxon>
        <taxon>Streptophyta</taxon>
        <taxon>Embryophyta</taxon>
        <taxon>Tracheophyta</taxon>
        <taxon>Spermatophyta</taxon>
        <taxon>Magnoliopsida</taxon>
        <taxon>eudicotyledons</taxon>
        <taxon>Gunneridae</taxon>
        <taxon>Pentapetalae</taxon>
        <taxon>rosids</taxon>
        <taxon>fabids</taxon>
        <taxon>Fabales</taxon>
        <taxon>Fabaceae</taxon>
        <taxon>Papilionoideae</taxon>
        <taxon>50 kb inversion clade</taxon>
        <taxon>dalbergioids sensu lato</taxon>
        <taxon>Dalbergieae</taxon>
        <taxon>Pterocarpus clade</taxon>
        <taxon>Stylosanthes</taxon>
    </lineage>
</organism>
<protein>
    <submittedName>
        <fullName evidence="2">Uncharacterized protein</fullName>
    </submittedName>
</protein>
<name>A0ABU6U005_9FABA</name>
<evidence type="ECO:0000313" key="3">
    <source>
        <dbReference type="Proteomes" id="UP001341840"/>
    </source>
</evidence>
<keyword evidence="3" id="KW-1185">Reference proteome</keyword>
<evidence type="ECO:0000256" key="1">
    <source>
        <dbReference type="SAM" id="MobiDB-lite"/>
    </source>
</evidence>